<dbReference type="EMBL" id="CADEAL010000375">
    <property type="protein sequence ID" value="CAB1419239.1"/>
    <property type="molecule type" value="Genomic_DNA"/>
</dbReference>
<comment type="caution">
    <text evidence="2">The sequence shown here is derived from an EMBL/GenBank/DDBJ whole genome shotgun (WGS) entry which is preliminary data.</text>
</comment>
<proteinExistence type="predicted"/>
<name>A0A9N7YCF4_PLEPL</name>
<feature type="region of interest" description="Disordered" evidence="1">
    <location>
        <begin position="96"/>
        <end position="117"/>
    </location>
</feature>
<protein>
    <submittedName>
        <fullName evidence="2">Uncharacterized protein</fullName>
    </submittedName>
</protein>
<accession>A0A9N7YCF4</accession>
<evidence type="ECO:0000313" key="2">
    <source>
        <dbReference type="EMBL" id="CAB1419239.1"/>
    </source>
</evidence>
<sequence length="117" mass="11703">MVPGLRSDASSPAAYRPGHGQGRGNPMNTEDHLISGSNHFSSGGSAALCGVASGALGSRGGEVGSAVRDEREEKSEKEFGTSLNAAAVIQSTCCAPGGDSHAHGHTDTEAPGGMRDP</sequence>
<dbReference type="AlphaFoldDB" id="A0A9N7YCF4"/>
<feature type="compositionally biased region" description="Basic and acidic residues" evidence="1">
    <location>
        <begin position="67"/>
        <end position="79"/>
    </location>
</feature>
<evidence type="ECO:0000256" key="1">
    <source>
        <dbReference type="SAM" id="MobiDB-lite"/>
    </source>
</evidence>
<feature type="region of interest" description="Disordered" evidence="1">
    <location>
        <begin position="1"/>
        <end position="39"/>
    </location>
</feature>
<feature type="region of interest" description="Disordered" evidence="1">
    <location>
        <begin position="57"/>
        <end position="81"/>
    </location>
</feature>
<organism evidence="2 3">
    <name type="scientific">Pleuronectes platessa</name>
    <name type="common">European plaice</name>
    <dbReference type="NCBI Taxonomy" id="8262"/>
    <lineage>
        <taxon>Eukaryota</taxon>
        <taxon>Metazoa</taxon>
        <taxon>Chordata</taxon>
        <taxon>Craniata</taxon>
        <taxon>Vertebrata</taxon>
        <taxon>Euteleostomi</taxon>
        <taxon>Actinopterygii</taxon>
        <taxon>Neopterygii</taxon>
        <taxon>Teleostei</taxon>
        <taxon>Neoteleostei</taxon>
        <taxon>Acanthomorphata</taxon>
        <taxon>Carangaria</taxon>
        <taxon>Pleuronectiformes</taxon>
        <taxon>Pleuronectoidei</taxon>
        <taxon>Pleuronectidae</taxon>
        <taxon>Pleuronectes</taxon>
    </lineage>
</organism>
<gene>
    <name evidence="2" type="ORF">PLEPLA_LOCUS7067</name>
</gene>
<reference evidence="2" key="1">
    <citation type="submission" date="2020-03" db="EMBL/GenBank/DDBJ databases">
        <authorList>
            <person name="Weist P."/>
        </authorList>
    </citation>
    <scope>NUCLEOTIDE SEQUENCE</scope>
</reference>
<keyword evidence="3" id="KW-1185">Reference proteome</keyword>
<dbReference type="Proteomes" id="UP001153269">
    <property type="component" value="Unassembled WGS sequence"/>
</dbReference>
<evidence type="ECO:0000313" key="3">
    <source>
        <dbReference type="Proteomes" id="UP001153269"/>
    </source>
</evidence>